<dbReference type="AlphaFoldDB" id="A0A167J7J6"/>
<dbReference type="Proteomes" id="UP000077315">
    <property type="component" value="Unassembled WGS sequence"/>
</dbReference>
<dbReference type="EMBL" id="KV441028">
    <property type="protein sequence ID" value="OAD65389.1"/>
    <property type="molecule type" value="Genomic_DNA"/>
</dbReference>
<accession>A0A167J7J6</accession>
<dbReference type="OrthoDB" id="3257409at2759"/>
<organism evidence="2 3">
    <name type="scientific">Phycomyces blakesleeanus (strain ATCC 8743b / DSM 1359 / FGSC 10004 / NBRC 33097 / NRRL 1555)</name>
    <dbReference type="NCBI Taxonomy" id="763407"/>
    <lineage>
        <taxon>Eukaryota</taxon>
        <taxon>Fungi</taxon>
        <taxon>Fungi incertae sedis</taxon>
        <taxon>Mucoromycota</taxon>
        <taxon>Mucoromycotina</taxon>
        <taxon>Mucoromycetes</taxon>
        <taxon>Mucorales</taxon>
        <taxon>Phycomycetaceae</taxon>
        <taxon>Phycomyces</taxon>
    </lineage>
</organism>
<reference evidence="3" key="1">
    <citation type="submission" date="2015-06" db="EMBL/GenBank/DDBJ databases">
        <title>Expansion of signal transduction pathways in fungi by whole-genome duplication.</title>
        <authorList>
            <consortium name="DOE Joint Genome Institute"/>
            <person name="Corrochano L.M."/>
            <person name="Kuo A."/>
            <person name="Marcet-Houben M."/>
            <person name="Polaino S."/>
            <person name="Salamov A."/>
            <person name="Villalobos J.M."/>
            <person name="Alvarez M.I."/>
            <person name="Avalos J."/>
            <person name="Benito E.P."/>
            <person name="Benoit I."/>
            <person name="Burger G."/>
            <person name="Camino L.P."/>
            <person name="Canovas D."/>
            <person name="Cerda-Olmedo E."/>
            <person name="Cheng J.-F."/>
            <person name="Dominguez A."/>
            <person name="Elias M."/>
            <person name="Eslava A.P."/>
            <person name="Glaser F."/>
            <person name="Grimwood J."/>
            <person name="Gutierrez G."/>
            <person name="Heitman J."/>
            <person name="Henrissat B."/>
            <person name="Iturriaga E.A."/>
            <person name="Lang B.F."/>
            <person name="Lavin J.L."/>
            <person name="Lee S."/>
            <person name="Li W."/>
            <person name="Lindquist E."/>
            <person name="Lopez-Garcia S."/>
            <person name="Luque E.M."/>
            <person name="Marcos A.T."/>
            <person name="Martin J."/>
            <person name="McCluskey K."/>
            <person name="Medina H.R."/>
            <person name="Miralles-Duran A."/>
            <person name="Miyazaki A."/>
            <person name="Munoz-Torres E."/>
            <person name="Oguiza J.A."/>
            <person name="Ohm R."/>
            <person name="Olmedo M."/>
            <person name="Orejas M."/>
            <person name="Ortiz-Castellanos L."/>
            <person name="Pisabarro A.G."/>
            <person name="Rodriguez-Romero J."/>
            <person name="Ruiz-Herrera J."/>
            <person name="Ruiz-Vazquez R."/>
            <person name="Sanz C."/>
            <person name="Schackwitz W."/>
            <person name="Schmutz J."/>
            <person name="Shahriari M."/>
            <person name="Shelest E."/>
            <person name="Silva-Franco F."/>
            <person name="Soanes D."/>
            <person name="Syed K."/>
            <person name="Tagua V.G."/>
            <person name="Talbot N.J."/>
            <person name="Thon M."/>
            <person name="De vries R.P."/>
            <person name="Wiebenga A."/>
            <person name="Yadav J.S."/>
            <person name="Braun E.L."/>
            <person name="Baker S."/>
            <person name="Garre V."/>
            <person name="Horwitz B."/>
            <person name="Torres-Martinez S."/>
            <person name="Idnurm A."/>
            <person name="Herrera-Estrella A."/>
            <person name="Gabaldon T."/>
            <person name="Grigoriev I.V."/>
        </authorList>
    </citation>
    <scope>NUCLEOTIDE SEQUENCE [LARGE SCALE GENOMIC DNA]</scope>
    <source>
        <strain evidence="3">NRRL 1555(-)</strain>
    </source>
</reference>
<gene>
    <name evidence="2" type="ORF">PHYBLDRAFT_176156</name>
</gene>
<sequence length="252" mass="28368">MTEIDQSILDDVDMYHDENDTSNEDESVSNSEYTMESMELDNTISYKCACNFEDSEGEAHIYNSSRISTNTFTKAELMSIHLSQLMLQHRIARAAYRDIVQFINTVIRGHDNIMMEPGAKISHGETVDALLKSKSSVKGHDKPRYKTDSNQSQTPAASMKLMLVGDMLSQMLANPATRELLCYRANRKSVAGQLTNIFDGDNYKQLVQQGLFSNPDDIAIGLYTDGFVNQKKGKNSYTIIHCIIFNLDPSIR</sequence>
<name>A0A167J7J6_PHYB8</name>
<feature type="compositionally biased region" description="Basic and acidic residues" evidence="1">
    <location>
        <begin position="138"/>
        <end position="147"/>
    </location>
</feature>
<dbReference type="RefSeq" id="XP_018283429.1">
    <property type="nucleotide sequence ID" value="XM_018437673.1"/>
</dbReference>
<dbReference type="VEuPathDB" id="FungiDB:PHYBLDRAFT_176156"/>
<evidence type="ECO:0000256" key="1">
    <source>
        <dbReference type="SAM" id="MobiDB-lite"/>
    </source>
</evidence>
<proteinExistence type="predicted"/>
<keyword evidence="3" id="KW-1185">Reference proteome</keyword>
<dbReference type="GeneID" id="28998579"/>
<protein>
    <submittedName>
        <fullName evidence="2">Uncharacterized protein</fullName>
    </submittedName>
</protein>
<evidence type="ECO:0000313" key="3">
    <source>
        <dbReference type="Proteomes" id="UP000077315"/>
    </source>
</evidence>
<feature type="region of interest" description="Disordered" evidence="1">
    <location>
        <begin position="1"/>
        <end position="31"/>
    </location>
</feature>
<dbReference type="InParanoid" id="A0A167J7J6"/>
<evidence type="ECO:0000313" key="2">
    <source>
        <dbReference type="EMBL" id="OAD65389.1"/>
    </source>
</evidence>
<feature type="region of interest" description="Disordered" evidence="1">
    <location>
        <begin position="135"/>
        <end position="154"/>
    </location>
</feature>